<evidence type="ECO:0000256" key="1">
    <source>
        <dbReference type="SAM" id="Coils"/>
    </source>
</evidence>
<dbReference type="AlphaFoldDB" id="A0A8K0GHT8"/>
<reference evidence="3" key="1">
    <citation type="submission" date="2019-08" db="EMBL/GenBank/DDBJ databases">
        <title>The genome of the North American firefly Photinus pyralis.</title>
        <authorList>
            <consortium name="Photinus pyralis genome working group"/>
            <person name="Fallon T.R."/>
            <person name="Sander Lower S.E."/>
            <person name="Weng J.-K."/>
        </authorList>
    </citation>
    <scope>NUCLEOTIDE SEQUENCE</scope>
    <source>
        <strain evidence="3">TRF0915ILg1</strain>
        <tissue evidence="3">Whole body</tissue>
    </source>
</reference>
<keyword evidence="4" id="KW-1185">Reference proteome</keyword>
<accession>A0A8K0GHT8</accession>
<feature type="coiled-coil region" evidence="1">
    <location>
        <begin position="553"/>
        <end position="580"/>
    </location>
</feature>
<feature type="region of interest" description="Disordered" evidence="2">
    <location>
        <begin position="420"/>
        <end position="498"/>
    </location>
</feature>
<evidence type="ECO:0000256" key="2">
    <source>
        <dbReference type="SAM" id="MobiDB-lite"/>
    </source>
</evidence>
<feature type="compositionally biased region" description="Low complexity" evidence="2">
    <location>
        <begin position="429"/>
        <end position="450"/>
    </location>
</feature>
<sequence>MPVNVKISLCKITRASKLFQRNYYLPLLKPLSPKDALRRKIITGQNVLGSRIEHYIPTLETHEERLIRRRRRMKGVPIIKKRVRMSQRLRYVAPFFDEDMENHDILKRICMAKPRGKGQHYVYEVFDKSCVLVLPFVMERAIRDRDIVDVVMAQRSEKIVIKLSNDVRVTLPVAKFEGNVPLYRGSGWTKEAIEEEHHHGKETFSLAKLFEAKEQGVEEWELEMMRLANKRRKKLKGEESADWKEMLQGCLENMDWDKFEEDTKQIVEEKDEVVEKEDIPMEVDSMEKTRNVNDKLRQGGEEVLEQLPTMKEVPEVIKVLDQGEMCELQQVSGMRIILQDGKSCFVAGQMVKDEEKETFVPGQTITNEEGNDEYTPGITVCMDNEPILIPGLVFGEDNSGAVFLPGDSTITEEGQLQFEATEEDLPQKQLSPTPESPQLSSSSVSSSSSPSPSPTRRPSPEIVVEMPKPKPRKKKPEEPIVIKRRVIKEPEQKPLKKEKPLKKRLTILDMKPPEKKVPLRINLREPLPQREDPLKLLVERQRKEEEEDRKRIREHSLERIRNAERKVDLLRLEIRKKYKNMKFEKPGPYVPVEPVKKSNRLKELEESITKGTFLENEDTKKIMESVRNAARRARYLISHGVNSYVGVGFTKYNTVDYGSLYLGVSRSYRILVH</sequence>
<organism evidence="3 4">
    <name type="scientific">Ignelater luminosus</name>
    <name type="common">Cucubano</name>
    <name type="synonym">Pyrophorus luminosus</name>
    <dbReference type="NCBI Taxonomy" id="2038154"/>
    <lineage>
        <taxon>Eukaryota</taxon>
        <taxon>Metazoa</taxon>
        <taxon>Ecdysozoa</taxon>
        <taxon>Arthropoda</taxon>
        <taxon>Hexapoda</taxon>
        <taxon>Insecta</taxon>
        <taxon>Pterygota</taxon>
        <taxon>Neoptera</taxon>
        <taxon>Endopterygota</taxon>
        <taxon>Coleoptera</taxon>
        <taxon>Polyphaga</taxon>
        <taxon>Elateriformia</taxon>
        <taxon>Elateroidea</taxon>
        <taxon>Elateridae</taxon>
        <taxon>Agrypninae</taxon>
        <taxon>Pyrophorini</taxon>
        <taxon>Ignelater</taxon>
    </lineage>
</organism>
<keyword evidence="1" id="KW-0175">Coiled coil</keyword>
<evidence type="ECO:0000313" key="4">
    <source>
        <dbReference type="Proteomes" id="UP000801492"/>
    </source>
</evidence>
<dbReference type="OrthoDB" id="5969272at2759"/>
<gene>
    <name evidence="3" type="ORF">ILUMI_05812</name>
</gene>
<dbReference type="EMBL" id="VTPC01002229">
    <property type="protein sequence ID" value="KAF2900389.1"/>
    <property type="molecule type" value="Genomic_DNA"/>
</dbReference>
<comment type="caution">
    <text evidence="3">The sequence shown here is derived from an EMBL/GenBank/DDBJ whole genome shotgun (WGS) entry which is preliminary data.</text>
</comment>
<evidence type="ECO:0000313" key="3">
    <source>
        <dbReference type="EMBL" id="KAF2900389.1"/>
    </source>
</evidence>
<proteinExistence type="predicted"/>
<protein>
    <submittedName>
        <fullName evidence="3">Uncharacterized protein</fullName>
    </submittedName>
</protein>
<name>A0A8K0GHT8_IGNLU</name>
<feature type="compositionally biased region" description="Basic and acidic residues" evidence="2">
    <location>
        <begin position="475"/>
        <end position="498"/>
    </location>
</feature>
<dbReference type="Proteomes" id="UP000801492">
    <property type="component" value="Unassembled WGS sequence"/>
</dbReference>